<protein>
    <recommendedName>
        <fullName evidence="4">2-dehydropantoate 2-reductase</fullName>
        <ecNumber evidence="4">1.1.1.169</ecNumber>
    </recommendedName>
    <alternativeName>
        <fullName evidence="4">Ketopantoate reductase</fullName>
    </alternativeName>
</protein>
<dbReference type="Pfam" id="PF02558">
    <property type="entry name" value="ApbA"/>
    <property type="match status" value="1"/>
</dbReference>
<sequence length="304" mass="34029">MKYLIIGAGGTGGTLGFYMTKAKKDVTLIARNEHLNVIKSKGLTLEKLWNHKKETIPVKAASMEEYQERPDVILVCVKGYSLDSVIPFIQKIAKPETIVIPILNIYGTGGRMQKLLPKLSVMDGCIYVSANISSYGTILQHGEILRVVYGARTPEELRPELKEIQKDFFDSSIEGILSDQIKRDTLKKFSYVSPIGAAGLYWQATAGEFQKEGEPREMFKAMIREISELAKAMGIPFEQDYVAINLDILSALPPETTTSMQRDVMAHKPSELQGLVFEVVRMGQKYHVPVPMYEKVAEKLKALI</sequence>
<feature type="domain" description="Ketopantoate reductase N-terminal" evidence="5">
    <location>
        <begin position="3"/>
        <end position="151"/>
    </location>
</feature>
<organism evidence="7 8">
    <name type="scientific">Blautia stercoris</name>
    <dbReference type="NCBI Taxonomy" id="871664"/>
    <lineage>
        <taxon>Bacteria</taxon>
        <taxon>Bacillati</taxon>
        <taxon>Bacillota</taxon>
        <taxon>Clostridia</taxon>
        <taxon>Lachnospirales</taxon>
        <taxon>Lachnospiraceae</taxon>
        <taxon>Blautia</taxon>
    </lineage>
</organism>
<comment type="pathway">
    <text evidence="4">Cofactor biosynthesis; (R)-pantothenate biosynthesis; (R)-pantoate from 3-methyl-2-oxobutanoate: step 2/2.</text>
</comment>
<evidence type="ECO:0000256" key="4">
    <source>
        <dbReference type="RuleBase" id="RU362068"/>
    </source>
</evidence>
<dbReference type="Proteomes" id="UP000661649">
    <property type="component" value="Unassembled WGS sequence"/>
</dbReference>
<dbReference type="InterPro" id="IPR003710">
    <property type="entry name" value="ApbA"/>
</dbReference>
<comment type="catalytic activity">
    <reaction evidence="4">
        <text>(R)-pantoate + NADP(+) = 2-dehydropantoate + NADPH + H(+)</text>
        <dbReference type="Rhea" id="RHEA:16233"/>
        <dbReference type="ChEBI" id="CHEBI:11561"/>
        <dbReference type="ChEBI" id="CHEBI:15378"/>
        <dbReference type="ChEBI" id="CHEBI:15980"/>
        <dbReference type="ChEBI" id="CHEBI:57783"/>
        <dbReference type="ChEBI" id="CHEBI:58349"/>
        <dbReference type="EC" id="1.1.1.169"/>
    </reaction>
</comment>
<dbReference type="SUPFAM" id="SSF51735">
    <property type="entry name" value="NAD(P)-binding Rossmann-fold domains"/>
    <property type="match status" value="1"/>
</dbReference>
<dbReference type="SUPFAM" id="SSF48179">
    <property type="entry name" value="6-phosphogluconate dehydrogenase C-terminal domain-like"/>
    <property type="match status" value="1"/>
</dbReference>
<dbReference type="InterPro" id="IPR013332">
    <property type="entry name" value="KPR_N"/>
</dbReference>
<feature type="domain" description="Ketopantoate reductase C-terminal" evidence="6">
    <location>
        <begin position="181"/>
        <end position="302"/>
    </location>
</feature>
<evidence type="ECO:0000256" key="2">
    <source>
        <dbReference type="ARBA" id="ARBA00022857"/>
    </source>
</evidence>
<dbReference type="Pfam" id="PF08546">
    <property type="entry name" value="ApbA_C"/>
    <property type="match status" value="1"/>
</dbReference>
<dbReference type="NCBIfam" id="TIGR00745">
    <property type="entry name" value="apbA_panE"/>
    <property type="match status" value="1"/>
</dbReference>
<dbReference type="InterPro" id="IPR008927">
    <property type="entry name" value="6-PGluconate_DH-like_C_sf"/>
</dbReference>
<keyword evidence="4" id="KW-0566">Pantothenate biosynthesis</keyword>
<accession>A0ABR7P9W9</accession>
<dbReference type="EMBL" id="JACRTP010000002">
    <property type="protein sequence ID" value="MBC8628208.1"/>
    <property type="molecule type" value="Genomic_DNA"/>
</dbReference>
<keyword evidence="3 4" id="KW-0560">Oxidoreductase</keyword>
<dbReference type="PANTHER" id="PTHR21708">
    <property type="entry name" value="PROBABLE 2-DEHYDROPANTOATE 2-REDUCTASE"/>
    <property type="match status" value="1"/>
</dbReference>
<comment type="similarity">
    <text evidence="1 4">Belongs to the ketopantoate reductase family.</text>
</comment>
<gene>
    <name evidence="7" type="ORF">H8712_06200</name>
</gene>
<keyword evidence="2 4" id="KW-0521">NADP</keyword>
<evidence type="ECO:0000259" key="5">
    <source>
        <dbReference type="Pfam" id="PF02558"/>
    </source>
</evidence>
<evidence type="ECO:0000313" key="8">
    <source>
        <dbReference type="Proteomes" id="UP000661649"/>
    </source>
</evidence>
<comment type="function">
    <text evidence="4">Catalyzes the NADPH-dependent reduction of ketopantoate into pantoic acid.</text>
</comment>
<name>A0ABR7P9W9_9FIRM</name>
<evidence type="ECO:0000259" key="6">
    <source>
        <dbReference type="Pfam" id="PF08546"/>
    </source>
</evidence>
<evidence type="ECO:0000313" key="7">
    <source>
        <dbReference type="EMBL" id="MBC8628208.1"/>
    </source>
</evidence>
<evidence type="ECO:0000256" key="1">
    <source>
        <dbReference type="ARBA" id="ARBA00007870"/>
    </source>
</evidence>
<dbReference type="InterPro" id="IPR051402">
    <property type="entry name" value="KPR-Related"/>
</dbReference>
<keyword evidence="8" id="KW-1185">Reference proteome</keyword>
<dbReference type="PANTHER" id="PTHR21708:SF26">
    <property type="entry name" value="2-DEHYDROPANTOATE 2-REDUCTASE"/>
    <property type="match status" value="1"/>
</dbReference>
<dbReference type="RefSeq" id="WP_187558455.1">
    <property type="nucleotide sequence ID" value="NZ_JACRTP010000002.1"/>
</dbReference>
<dbReference type="Gene3D" id="3.40.50.720">
    <property type="entry name" value="NAD(P)-binding Rossmann-like Domain"/>
    <property type="match status" value="1"/>
</dbReference>
<proteinExistence type="inferred from homology"/>
<dbReference type="EC" id="1.1.1.169" evidence="4"/>
<dbReference type="InterPro" id="IPR013752">
    <property type="entry name" value="KPA_reductase"/>
</dbReference>
<dbReference type="InterPro" id="IPR036291">
    <property type="entry name" value="NAD(P)-bd_dom_sf"/>
</dbReference>
<evidence type="ECO:0000256" key="3">
    <source>
        <dbReference type="ARBA" id="ARBA00023002"/>
    </source>
</evidence>
<dbReference type="Gene3D" id="1.10.1040.10">
    <property type="entry name" value="N-(1-d-carboxylethyl)-l-norvaline Dehydrogenase, domain 2"/>
    <property type="match status" value="1"/>
</dbReference>
<dbReference type="GO" id="GO:0008677">
    <property type="term" value="F:2-dehydropantoate 2-reductase activity"/>
    <property type="evidence" value="ECO:0007669"/>
    <property type="project" value="UniProtKB-EC"/>
</dbReference>
<dbReference type="InterPro" id="IPR013328">
    <property type="entry name" value="6PGD_dom2"/>
</dbReference>
<comment type="caution">
    <text evidence="7">The sequence shown here is derived from an EMBL/GenBank/DDBJ whole genome shotgun (WGS) entry which is preliminary data.</text>
</comment>
<reference evidence="7 8" key="1">
    <citation type="submission" date="2020-08" db="EMBL/GenBank/DDBJ databases">
        <title>Genome public.</title>
        <authorList>
            <person name="Liu C."/>
            <person name="Sun Q."/>
        </authorList>
    </citation>
    <scope>NUCLEOTIDE SEQUENCE [LARGE SCALE GENOMIC DNA]</scope>
    <source>
        <strain evidence="7 8">3_YM_SP_D4_24.mj</strain>
    </source>
</reference>